<evidence type="ECO:0000313" key="3">
    <source>
        <dbReference type="RefSeq" id="XP_015589774.1"/>
    </source>
</evidence>
<evidence type="ECO:0000256" key="1">
    <source>
        <dbReference type="SAM" id="SignalP"/>
    </source>
</evidence>
<keyword evidence="2" id="KW-1185">Reference proteome</keyword>
<reference evidence="3" key="1">
    <citation type="submission" date="2025-08" db="UniProtKB">
        <authorList>
            <consortium name="RefSeq"/>
        </authorList>
    </citation>
    <scope>IDENTIFICATION</scope>
</reference>
<dbReference type="AlphaFoldDB" id="A0AAJ7FFV7"/>
<organism evidence="2 3">
    <name type="scientific">Cephus cinctus</name>
    <name type="common">Wheat stem sawfly</name>
    <dbReference type="NCBI Taxonomy" id="211228"/>
    <lineage>
        <taxon>Eukaryota</taxon>
        <taxon>Metazoa</taxon>
        <taxon>Ecdysozoa</taxon>
        <taxon>Arthropoda</taxon>
        <taxon>Hexapoda</taxon>
        <taxon>Insecta</taxon>
        <taxon>Pterygota</taxon>
        <taxon>Neoptera</taxon>
        <taxon>Endopterygota</taxon>
        <taxon>Hymenoptera</taxon>
        <taxon>Cephoidea</taxon>
        <taxon>Cephidae</taxon>
        <taxon>Cephus</taxon>
    </lineage>
</organism>
<dbReference type="GeneID" id="107265157"/>
<dbReference type="RefSeq" id="XP_015589774.1">
    <property type="nucleotide sequence ID" value="XM_015734288.2"/>
</dbReference>
<proteinExistence type="predicted"/>
<protein>
    <submittedName>
        <fullName evidence="3">Uncharacterized protein LOC107265157 isoform X1</fullName>
    </submittedName>
</protein>
<feature type="signal peptide" evidence="1">
    <location>
        <begin position="1"/>
        <end position="24"/>
    </location>
</feature>
<dbReference type="KEGG" id="ccin:107265157"/>
<accession>A0AAJ7FFV7</accession>
<evidence type="ECO:0000313" key="2">
    <source>
        <dbReference type="Proteomes" id="UP000694920"/>
    </source>
</evidence>
<dbReference type="Proteomes" id="UP000694920">
    <property type="component" value="Unplaced"/>
</dbReference>
<feature type="chain" id="PRO_5042518157" evidence="1">
    <location>
        <begin position="25"/>
        <end position="185"/>
    </location>
</feature>
<gene>
    <name evidence="3" type="primary">LOC107265157</name>
</gene>
<keyword evidence="1" id="KW-0732">Signal</keyword>
<sequence length="185" mass="20906">MVLQMTRIFGFLVVTLLLSGTVDLHPQYRLKGSEDGYILRSCTASAQLTRKHRNKEIPGFNVPSINSNDLKDSHVLPTQPPELSKDRSRIIKINTIPMSYETRHKLKLSGNKQYDHTNGEAQIKIKRLNDKFTTDTPLKTVRVEAIRKNGPLLFKKKDPLPELPHNVSNGEVKMDAAVFVIKPPA</sequence>
<name>A0AAJ7FFV7_CEPCN</name>